<evidence type="ECO:0000313" key="7">
    <source>
        <dbReference type="EMBL" id="PVG81444.1"/>
    </source>
</evidence>
<dbReference type="PRINTS" id="PR00400">
    <property type="entry name" value="TETREPRESSOR"/>
</dbReference>
<comment type="caution">
    <text evidence="7">The sequence shown here is derived from an EMBL/GenBank/DDBJ whole genome shotgun (WGS) entry which is preliminary data.</text>
</comment>
<dbReference type="Pfam" id="PF02909">
    <property type="entry name" value="TetR_C_1"/>
    <property type="match status" value="1"/>
</dbReference>
<evidence type="ECO:0000256" key="1">
    <source>
        <dbReference type="ARBA" id="ARBA00022491"/>
    </source>
</evidence>
<dbReference type="InterPro" id="IPR001647">
    <property type="entry name" value="HTH_TetR"/>
</dbReference>
<dbReference type="Gene3D" id="1.10.357.10">
    <property type="entry name" value="Tetracycline Repressor, domain 2"/>
    <property type="match status" value="1"/>
</dbReference>
<dbReference type="EMBL" id="QDGZ01000008">
    <property type="protein sequence ID" value="PVG81444.1"/>
    <property type="molecule type" value="Genomic_DNA"/>
</dbReference>
<dbReference type="InterPro" id="IPR050109">
    <property type="entry name" value="HTH-type_TetR-like_transc_reg"/>
</dbReference>
<dbReference type="Gene3D" id="1.10.10.60">
    <property type="entry name" value="Homeodomain-like"/>
    <property type="match status" value="1"/>
</dbReference>
<keyword evidence="1" id="KW-0678">Repressor</keyword>
<organism evidence="7 8">
    <name type="scientific">Nocardioides gansuensis</name>
    <dbReference type="NCBI Taxonomy" id="2138300"/>
    <lineage>
        <taxon>Bacteria</taxon>
        <taxon>Bacillati</taxon>
        <taxon>Actinomycetota</taxon>
        <taxon>Actinomycetes</taxon>
        <taxon>Propionibacteriales</taxon>
        <taxon>Nocardioidaceae</taxon>
        <taxon>Nocardioides</taxon>
    </lineage>
</organism>
<sequence>MAYHRGDVVERAVDVLDRHGLASLTMRRLGSELGVQPSALYHHFANKQTLLAEVADEILARGRRARVARDWDGRVLEVCGELRDAMLAYRDGADVVATVHAFGLGAAGPADELEEVLSDAGFPDDLVGVGSRTLLHFVFGHTAEEQMALQAGSDGAIDAPPRETADFELGLALVLDGLRSRLAVSR</sequence>
<feature type="DNA-binding region" description="H-T-H motif" evidence="5">
    <location>
        <begin position="25"/>
        <end position="44"/>
    </location>
</feature>
<evidence type="ECO:0000256" key="2">
    <source>
        <dbReference type="ARBA" id="ARBA00023015"/>
    </source>
</evidence>
<evidence type="ECO:0000256" key="3">
    <source>
        <dbReference type="ARBA" id="ARBA00023125"/>
    </source>
</evidence>
<dbReference type="Proteomes" id="UP000246018">
    <property type="component" value="Unassembled WGS sequence"/>
</dbReference>
<keyword evidence="2" id="KW-0805">Transcription regulation</keyword>
<dbReference type="GO" id="GO:0003700">
    <property type="term" value="F:DNA-binding transcription factor activity"/>
    <property type="evidence" value="ECO:0007669"/>
    <property type="project" value="TreeGrafter"/>
</dbReference>
<keyword evidence="4" id="KW-0804">Transcription</keyword>
<dbReference type="OrthoDB" id="3819648at2"/>
<evidence type="ECO:0000256" key="4">
    <source>
        <dbReference type="ARBA" id="ARBA00023163"/>
    </source>
</evidence>
<evidence type="ECO:0000259" key="6">
    <source>
        <dbReference type="PROSITE" id="PS50977"/>
    </source>
</evidence>
<dbReference type="PANTHER" id="PTHR30055">
    <property type="entry name" value="HTH-TYPE TRANSCRIPTIONAL REGULATOR RUTR"/>
    <property type="match status" value="1"/>
</dbReference>
<dbReference type="InterPro" id="IPR004111">
    <property type="entry name" value="Repressor_TetR_C"/>
</dbReference>
<dbReference type="InterPro" id="IPR003012">
    <property type="entry name" value="Tet_transcr_reg_TetR"/>
</dbReference>
<evidence type="ECO:0000256" key="5">
    <source>
        <dbReference type="PROSITE-ProRule" id="PRU00335"/>
    </source>
</evidence>
<dbReference type="Pfam" id="PF00440">
    <property type="entry name" value="TetR_N"/>
    <property type="match status" value="1"/>
</dbReference>
<name>A0A2T8F6U9_9ACTN</name>
<proteinExistence type="predicted"/>
<dbReference type="AlphaFoldDB" id="A0A2T8F6U9"/>
<protein>
    <submittedName>
        <fullName evidence="7">TetR family transcriptional regulator</fullName>
    </submittedName>
</protein>
<dbReference type="InterPro" id="IPR036271">
    <property type="entry name" value="Tet_transcr_reg_TetR-rel_C_sf"/>
</dbReference>
<dbReference type="SUPFAM" id="SSF46689">
    <property type="entry name" value="Homeodomain-like"/>
    <property type="match status" value="1"/>
</dbReference>
<keyword evidence="3 5" id="KW-0238">DNA-binding</keyword>
<dbReference type="SUPFAM" id="SSF48498">
    <property type="entry name" value="Tetracyclin repressor-like, C-terminal domain"/>
    <property type="match status" value="1"/>
</dbReference>
<dbReference type="InterPro" id="IPR009057">
    <property type="entry name" value="Homeodomain-like_sf"/>
</dbReference>
<feature type="domain" description="HTH tetR-type" evidence="6">
    <location>
        <begin position="2"/>
        <end position="62"/>
    </location>
</feature>
<dbReference type="GO" id="GO:0045892">
    <property type="term" value="P:negative regulation of DNA-templated transcription"/>
    <property type="evidence" value="ECO:0007669"/>
    <property type="project" value="InterPro"/>
</dbReference>
<dbReference type="RefSeq" id="WP_116573726.1">
    <property type="nucleotide sequence ID" value="NZ_QDGZ01000008.1"/>
</dbReference>
<gene>
    <name evidence="7" type="ORF">DDE18_18345</name>
</gene>
<reference evidence="7 8" key="1">
    <citation type="submission" date="2018-04" db="EMBL/GenBank/DDBJ databases">
        <title>Genome of Nocardioides gansuensis WSJ-1.</title>
        <authorList>
            <person name="Wu S."/>
            <person name="Wang G."/>
        </authorList>
    </citation>
    <scope>NUCLEOTIDE SEQUENCE [LARGE SCALE GENOMIC DNA]</scope>
    <source>
        <strain evidence="7 8">WSJ-1</strain>
    </source>
</reference>
<dbReference type="PRINTS" id="PR00455">
    <property type="entry name" value="HTHTETR"/>
</dbReference>
<dbReference type="PANTHER" id="PTHR30055:SF151">
    <property type="entry name" value="TRANSCRIPTIONAL REGULATORY PROTEIN"/>
    <property type="match status" value="1"/>
</dbReference>
<evidence type="ECO:0000313" key="8">
    <source>
        <dbReference type="Proteomes" id="UP000246018"/>
    </source>
</evidence>
<dbReference type="GO" id="GO:0046677">
    <property type="term" value="P:response to antibiotic"/>
    <property type="evidence" value="ECO:0007669"/>
    <property type="project" value="InterPro"/>
</dbReference>
<dbReference type="GO" id="GO:0000976">
    <property type="term" value="F:transcription cis-regulatory region binding"/>
    <property type="evidence" value="ECO:0007669"/>
    <property type="project" value="TreeGrafter"/>
</dbReference>
<accession>A0A2T8F6U9</accession>
<keyword evidence="8" id="KW-1185">Reference proteome</keyword>
<dbReference type="PROSITE" id="PS50977">
    <property type="entry name" value="HTH_TETR_2"/>
    <property type="match status" value="1"/>
</dbReference>